<dbReference type="CDD" id="cd06581">
    <property type="entry name" value="TM_PBP1_LivM_like"/>
    <property type="match status" value="1"/>
</dbReference>
<dbReference type="GO" id="GO:0015658">
    <property type="term" value="F:branched-chain amino acid transmembrane transporter activity"/>
    <property type="evidence" value="ECO:0007669"/>
    <property type="project" value="InterPro"/>
</dbReference>
<dbReference type="AlphaFoldDB" id="A0A0J6D1U0"/>
<feature type="transmembrane region" description="Helical" evidence="6">
    <location>
        <begin position="112"/>
        <end position="128"/>
    </location>
</feature>
<protein>
    <submittedName>
        <fullName evidence="7">ABC transporter permease</fullName>
    </submittedName>
</protein>
<proteinExistence type="predicted"/>
<feature type="transmembrane region" description="Helical" evidence="6">
    <location>
        <begin position="57"/>
        <end position="77"/>
    </location>
</feature>
<dbReference type="InterPro" id="IPR043428">
    <property type="entry name" value="LivM-like"/>
</dbReference>
<accession>A0A0J6D1U0</accession>
<sequence length="335" mass="36835">MPNVLSKRTMMIMLTAVAILFPLVFKNMYLLQLLTLVFIWSIAVYGFNIISGYVGYLSLAHAGFFAIGAYGVGLLTTKAELPYWISLFLAVIITALAGALVGVIALRTKSHFFAIYTMCVGVIIYLLIDKWDSLTGGVRGLIGISPPGNIGPITFDSLTSQYYLALSFLILTIFICYRIVHSLLGRTFIAIRNSEELAKTIGISIMKNQLLAFTLSALFAGLSGALYASFIRFIGPQISAITVTFEMLMYLLVGGIGTLAGPLVGTLIVISLTQSLQFLEEYRMLIFGPVVVLLVLYYPRGITGSIETFIRKRKLQKVNLRKEEHEVKRDVGEAG</sequence>
<dbReference type="STRING" id="157733.AB986_02785"/>
<reference evidence="7" key="1">
    <citation type="submission" date="2015-06" db="EMBL/GenBank/DDBJ databases">
        <authorList>
            <person name="Liu B."/>
            <person name="Wang J."/>
            <person name="Zhu Y."/>
            <person name="Liu G."/>
            <person name="Chen Q."/>
            <person name="Zheng C."/>
            <person name="Che J."/>
            <person name="Ge C."/>
            <person name="Shi H."/>
            <person name="Pan Z."/>
            <person name="Liu X."/>
        </authorList>
    </citation>
    <scope>NUCLEOTIDE SEQUENCE [LARGE SCALE GENOMIC DNA]</scope>
    <source>
        <strain evidence="7">DSM 16346</strain>
    </source>
</reference>
<feature type="transmembrane region" description="Helical" evidence="6">
    <location>
        <begin position="83"/>
        <end position="105"/>
    </location>
</feature>
<evidence type="ECO:0000313" key="7">
    <source>
        <dbReference type="EMBL" id="KMM38259.1"/>
    </source>
</evidence>
<feature type="transmembrane region" description="Helical" evidence="6">
    <location>
        <begin position="31"/>
        <end position="50"/>
    </location>
</feature>
<dbReference type="InterPro" id="IPR001851">
    <property type="entry name" value="ABC_transp_permease"/>
</dbReference>
<dbReference type="Pfam" id="PF02653">
    <property type="entry name" value="BPD_transp_2"/>
    <property type="match status" value="1"/>
</dbReference>
<evidence type="ECO:0000256" key="5">
    <source>
        <dbReference type="ARBA" id="ARBA00023136"/>
    </source>
</evidence>
<evidence type="ECO:0000256" key="1">
    <source>
        <dbReference type="ARBA" id="ARBA00004651"/>
    </source>
</evidence>
<feature type="transmembrane region" description="Helical" evidence="6">
    <location>
        <begin position="210"/>
        <end position="235"/>
    </location>
</feature>
<keyword evidence="8" id="KW-1185">Reference proteome</keyword>
<evidence type="ECO:0000256" key="3">
    <source>
        <dbReference type="ARBA" id="ARBA00022692"/>
    </source>
</evidence>
<keyword evidence="5 6" id="KW-0472">Membrane</keyword>
<dbReference type="PANTHER" id="PTHR30482">
    <property type="entry name" value="HIGH-AFFINITY BRANCHED-CHAIN AMINO ACID TRANSPORT SYSTEM PERMEASE"/>
    <property type="match status" value="1"/>
</dbReference>
<feature type="transmembrane region" description="Helical" evidence="6">
    <location>
        <begin position="9"/>
        <end position="25"/>
    </location>
</feature>
<feature type="transmembrane region" description="Helical" evidence="6">
    <location>
        <begin position="247"/>
        <end position="270"/>
    </location>
</feature>
<evidence type="ECO:0000256" key="4">
    <source>
        <dbReference type="ARBA" id="ARBA00022989"/>
    </source>
</evidence>
<name>A0A0J6D1U0_9BACL</name>
<feature type="transmembrane region" description="Helical" evidence="6">
    <location>
        <begin position="162"/>
        <end position="189"/>
    </location>
</feature>
<comment type="caution">
    <text evidence="7">The sequence shown here is derived from an EMBL/GenBank/DDBJ whole genome shotgun (WGS) entry which is preliminary data.</text>
</comment>
<dbReference type="PANTHER" id="PTHR30482:SF20">
    <property type="entry name" value="HIGH-AFFINITY BRANCHED-CHAIN AMINO ACID TRANSPORT SYSTEM PERMEASE PROTEIN LIVM"/>
    <property type="match status" value="1"/>
</dbReference>
<evidence type="ECO:0000256" key="6">
    <source>
        <dbReference type="SAM" id="Phobius"/>
    </source>
</evidence>
<keyword evidence="4 6" id="KW-1133">Transmembrane helix</keyword>
<keyword evidence="2" id="KW-1003">Cell membrane</keyword>
<keyword evidence="3 6" id="KW-0812">Transmembrane</keyword>
<dbReference type="PATRIC" id="fig|157733.3.peg.2771"/>
<feature type="transmembrane region" description="Helical" evidence="6">
    <location>
        <begin position="282"/>
        <end position="299"/>
    </location>
</feature>
<dbReference type="EMBL" id="LELK01000001">
    <property type="protein sequence ID" value="KMM38259.1"/>
    <property type="molecule type" value="Genomic_DNA"/>
</dbReference>
<dbReference type="GO" id="GO:0005886">
    <property type="term" value="C:plasma membrane"/>
    <property type="evidence" value="ECO:0007669"/>
    <property type="project" value="UniProtKB-SubCell"/>
</dbReference>
<comment type="subcellular location">
    <subcellularLocation>
        <location evidence="1">Cell membrane</location>
        <topology evidence="1">Multi-pass membrane protein</topology>
    </subcellularLocation>
</comment>
<gene>
    <name evidence="7" type="ORF">AB986_02785</name>
</gene>
<dbReference type="OrthoDB" id="9789927at2"/>
<evidence type="ECO:0000313" key="8">
    <source>
        <dbReference type="Proteomes" id="UP000035996"/>
    </source>
</evidence>
<dbReference type="Proteomes" id="UP000035996">
    <property type="component" value="Unassembled WGS sequence"/>
</dbReference>
<dbReference type="RefSeq" id="WP_048309353.1">
    <property type="nucleotide sequence ID" value="NZ_CP119526.1"/>
</dbReference>
<organism evidence="7 8">
    <name type="scientific">Guptibacillus hwajinpoensis</name>
    <dbReference type="NCBI Taxonomy" id="208199"/>
    <lineage>
        <taxon>Bacteria</taxon>
        <taxon>Bacillati</taxon>
        <taxon>Bacillota</taxon>
        <taxon>Bacilli</taxon>
        <taxon>Bacillales</taxon>
        <taxon>Guptibacillaceae</taxon>
        <taxon>Guptibacillus</taxon>
    </lineage>
</organism>
<evidence type="ECO:0000256" key="2">
    <source>
        <dbReference type="ARBA" id="ARBA00022475"/>
    </source>
</evidence>